<dbReference type="GO" id="GO:0008999">
    <property type="term" value="F:protein-N-terminal-alanine acetyltransferase activity"/>
    <property type="evidence" value="ECO:0007669"/>
    <property type="project" value="TreeGrafter"/>
</dbReference>
<dbReference type="Gene3D" id="3.40.630.30">
    <property type="match status" value="1"/>
</dbReference>
<proteinExistence type="inferred from homology"/>
<feature type="domain" description="N-acetyltransferase" evidence="4">
    <location>
        <begin position="14"/>
        <end position="164"/>
    </location>
</feature>
<dbReference type="STRING" id="295108.HT99x_02783"/>
<protein>
    <submittedName>
        <fullName evidence="5">Ribosomal-protein-S5-alanine N-acetyltransferase</fullName>
    </submittedName>
</protein>
<dbReference type="PROSITE" id="PS51186">
    <property type="entry name" value="GNAT"/>
    <property type="match status" value="1"/>
</dbReference>
<sequence length="171" mass="19877">MMLSIREPSVQDEAIFLAMTQASRKLHHPWVNAPLTHEDYVQYLVRQALPNQKNFLVFGMNHELVGVFNISEIVRGGFQSAYLGFYGALSFQGQGLMSQGLQLVLREIFTTLALHRIEANIQPQNIRSIALVKRCGFRKEGFSERYLQIDNEWRDHERWAITIEDWQNQGR</sequence>
<evidence type="ECO:0000259" key="4">
    <source>
        <dbReference type="PROSITE" id="PS51186"/>
    </source>
</evidence>
<evidence type="ECO:0000313" key="5">
    <source>
        <dbReference type="EMBL" id="KRG19409.1"/>
    </source>
</evidence>
<comment type="caution">
    <text evidence="5">The sequence shown here is derived from an EMBL/GenBank/DDBJ whole genome shotgun (WGS) entry which is preliminary data.</text>
</comment>
<evidence type="ECO:0000256" key="3">
    <source>
        <dbReference type="ARBA" id="ARBA00038502"/>
    </source>
</evidence>
<gene>
    <name evidence="5" type="ORF">HT99x_02783</name>
</gene>
<dbReference type="Pfam" id="PF13302">
    <property type="entry name" value="Acetyltransf_3"/>
    <property type="match status" value="1"/>
</dbReference>
<keyword evidence="2" id="KW-0012">Acyltransferase</keyword>
<dbReference type="PANTHER" id="PTHR43792">
    <property type="entry name" value="GNAT FAMILY, PUTATIVE (AFU_ORTHOLOGUE AFUA_3G00765)-RELATED-RELATED"/>
    <property type="match status" value="1"/>
</dbReference>
<dbReference type="InterPro" id="IPR000182">
    <property type="entry name" value="GNAT_dom"/>
</dbReference>
<dbReference type="GO" id="GO:0005737">
    <property type="term" value="C:cytoplasm"/>
    <property type="evidence" value="ECO:0007669"/>
    <property type="project" value="TreeGrafter"/>
</dbReference>
<dbReference type="SUPFAM" id="SSF55729">
    <property type="entry name" value="Acyl-CoA N-acyltransferases (Nat)"/>
    <property type="match status" value="1"/>
</dbReference>
<comment type="similarity">
    <text evidence="3">Belongs to the acetyltransferase family. RimJ subfamily.</text>
</comment>
<organism evidence="5">
    <name type="scientific">Candidatus Berkiella aquae</name>
    <dbReference type="NCBI Taxonomy" id="295108"/>
    <lineage>
        <taxon>Bacteria</taxon>
        <taxon>Pseudomonadati</taxon>
        <taxon>Pseudomonadota</taxon>
        <taxon>Gammaproteobacteria</taxon>
        <taxon>Candidatus Berkiellales</taxon>
        <taxon>Candidatus Berkiellaceae</taxon>
        <taxon>Candidatus Berkiella</taxon>
    </lineage>
</organism>
<name>A0A0Q9YSB8_9GAMM</name>
<dbReference type="InterPro" id="IPR016181">
    <property type="entry name" value="Acyl_CoA_acyltransferase"/>
</dbReference>
<dbReference type="PANTHER" id="PTHR43792:SF8">
    <property type="entry name" value="[RIBOSOMAL PROTEIN US5]-ALANINE N-ACETYLTRANSFERASE"/>
    <property type="match status" value="1"/>
</dbReference>
<evidence type="ECO:0000256" key="2">
    <source>
        <dbReference type="ARBA" id="ARBA00023315"/>
    </source>
</evidence>
<dbReference type="PATRIC" id="fig|1590043.3.peg.2830"/>
<evidence type="ECO:0000256" key="1">
    <source>
        <dbReference type="ARBA" id="ARBA00022679"/>
    </source>
</evidence>
<dbReference type="EMBL" id="LKAJ01000016">
    <property type="protein sequence ID" value="KRG19409.1"/>
    <property type="molecule type" value="Genomic_DNA"/>
</dbReference>
<dbReference type="RefSeq" id="WP_235528471.1">
    <property type="nucleotide sequence ID" value="NZ_LKAJ02000001.1"/>
</dbReference>
<keyword evidence="1 5" id="KW-0808">Transferase</keyword>
<reference evidence="5" key="1">
    <citation type="submission" date="2015-09" db="EMBL/GenBank/DDBJ databases">
        <title>Draft Genome Sequences of Two Novel Amoeba-resistant Intranuclear Bacteria, Candidatus Berkiella cookevillensis and Candidatus Berkiella aquae.</title>
        <authorList>
            <person name="Mehari Y.T."/>
            <person name="Arivett B.A."/>
            <person name="Farone A.L."/>
            <person name="Gunderson J.H."/>
            <person name="Farone M.B."/>
        </authorList>
    </citation>
    <scope>NUCLEOTIDE SEQUENCE [LARGE SCALE GENOMIC DNA]</scope>
    <source>
        <strain evidence="5">HT99</strain>
    </source>
</reference>
<accession>A0A0Q9YSB8</accession>
<dbReference type="InterPro" id="IPR051531">
    <property type="entry name" value="N-acetyltransferase"/>
</dbReference>
<dbReference type="AlphaFoldDB" id="A0A0Q9YSB8"/>